<dbReference type="Pfam" id="PF13359">
    <property type="entry name" value="DDE_Tnp_4"/>
    <property type="match status" value="1"/>
</dbReference>
<keyword evidence="9" id="KW-1185">Reference proteome</keyword>
<dbReference type="GO" id="GO:0004518">
    <property type="term" value="F:nuclease activity"/>
    <property type="evidence" value="ECO:0007669"/>
    <property type="project" value="UniProtKB-KW"/>
</dbReference>
<dbReference type="Proteomes" id="UP001652620">
    <property type="component" value="Chromosome 1"/>
</dbReference>
<protein>
    <submittedName>
        <fullName evidence="10">Uncharacterized protein LOC105225634</fullName>
    </submittedName>
</protein>
<evidence type="ECO:0000259" key="8">
    <source>
        <dbReference type="Pfam" id="PF13359"/>
    </source>
</evidence>
<feature type="domain" description="DDE Tnp4" evidence="8">
    <location>
        <begin position="164"/>
        <end position="323"/>
    </location>
</feature>
<dbReference type="GeneID" id="105225634"/>
<dbReference type="InterPro" id="IPR045249">
    <property type="entry name" value="HARBI1-like"/>
</dbReference>
<dbReference type="KEGG" id="bdr:105225634"/>
<dbReference type="InterPro" id="IPR027806">
    <property type="entry name" value="HARBI1_dom"/>
</dbReference>
<keyword evidence="5" id="KW-0479">Metal-binding</keyword>
<evidence type="ECO:0000256" key="1">
    <source>
        <dbReference type="ARBA" id="ARBA00001968"/>
    </source>
</evidence>
<dbReference type="RefSeq" id="XP_011202487.2">
    <property type="nucleotide sequence ID" value="XM_011204185.4"/>
</dbReference>
<reference evidence="9" key="1">
    <citation type="submission" date="2025-05" db="UniProtKB">
        <authorList>
            <consortium name="RefSeq"/>
        </authorList>
    </citation>
    <scope>NUCLEOTIDE SEQUENCE [LARGE SCALE GENOMIC DNA]</scope>
</reference>
<evidence type="ECO:0000256" key="4">
    <source>
        <dbReference type="ARBA" id="ARBA00022722"/>
    </source>
</evidence>
<comment type="similarity">
    <text evidence="3">Belongs to the HARBI1 family.</text>
</comment>
<accession>A0A6I9UWR2</accession>
<gene>
    <name evidence="10" type="primary">LOC105225634</name>
</gene>
<evidence type="ECO:0000256" key="3">
    <source>
        <dbReference type="ARBA" id="ARBA00006958"/>
    </source>
</evidence>
<dbReference type="AlphaFoldDB" id="A0A6I9UWR2"/>
<comment type="subcellular location">
    <subcellularLocation>
        <location evidence="2">Nucleus</location>
    </subcellularLocation>
</comment>
<evidence type="ECO:0000313" key="10">
    <source>
        <dbReference type="RefSeq" id="XP_011202487.2"/>
    </source>
</evidence>
<keyword evidence="7" id="KW-0539">Nucleus</keyword>
<proteinExistence type="inferred from homology"/>
<keyword evidence="6" id="KW-0378">Hydrolase</keyword>
<name>A0A6I9UWR2_BACDO</name>
<dbReference type="GO" id="GO:0016787">
    <property type="term" value="F:hydrolase activity"/>
    <property type="evidence" value="ECO:0007669"/>
    <property type="project" value="UniProtKB-KW"/>
</dbReference>
<evidence type="ECO:0000256" key="2">
    <source>
        <dbReference type="ARBA" id="ARBA00004123"/>
    </source>
</evidence>
<dbReference type="OrthoDB" id="6581217at2759"/>
<evidence type="ECO:0000256" key="5">
    <source>
        <dbReference type="ARBA" id="ARBA00022723"/>
    </source>
</evidence>
<dbReference type="PANTHER" id="PTHR22930:SF269">
    <property type="entry name" value="NUCLEASE HARBI1-LIKE PROTEIN"/>
    <property type="match status" value="1"/>
</dbReference>
<evidence type="ECO:0000256" key="6">
    <source>
        <dbReference type="ARBA" id="ARBA00022801"/>
    </source>
</evidence>
<dbReference type="InParanoid" id="A0A6I9UWR2"/>
<comment type="cofactor">
    <cofactor evidence="1">
        <name>a divalent metal cation</name>
        <dbReference type="ChEBI" id="CHEBI:60240"/>
    </cofactor>
</comment>
<dbReference type="PANTHER" id="PTHR22930">
    <property type="match status" value="1"/>
</dbReference>
<dbReference type="GO" id="GO:0005634">
    <property type="term" value="C:nucleus"/>
    <property type="evidence" value="ECO:0007669"/>
    <property type="project" value="UniProtKB-SubCell"/>
</dbReference>
<evidence type="ECO:0000313" key="9">
    <source>
        <dbReference type="Proteomes" id="UP001652620"/>
    </source>
</evidence>
<organism evidence="9 10">
    <name type="scientific">Bactrocera dorsalis</name>
    <name type="common">Oriental fruit fly</name>
    <name type="synonym">Dacus dorsalis</name>
    <dbReference type="NCBI Taxonomy" id="27457"/>
    <lineage>
        <taxon>Eukaryota</taxon>
        <taxon>Metazoa</taxon>
        <taxon>Ecdysozoa</taxon>
        <taxon>Arthropoda</taxon>
        <taxon>Hexapoda</taxon>
        <taxon>Insecta</taxon>
        <taxon>Pterygota</taxon>
        <taxon>Neoptera</taxon>
        <taxon>Endopterygota</taxon>
        <taxon>Diptera</taxon>
        <taxon>Brachycera</taxon>
        <taxon>Muscomorpha</taxon>
        <taxon>Tephritoidea</taxon>
        <taxon>Tephritidae</taxon>
        <taxon>Bactrocera</taxon>
        <taxon>Bactrocera</taxon>
    </lineage>
</organism>
<reference evidence="10" key="2">
    <citation type="submission" date="2025-08" db="UniProtKB">
        <authorList>
            <consortium name="RefSeq"/>
        </authorList>
    </citation>
    <scope>IDENTIFICATION</scope>
    <source>
        <tissue evidence="10">Adult</tissue>
    </source>
</reference>
<dbReference type="GO" id="GO:0046872">
    <property type="term" value="F:metal ion binding"/>
    <property type="evidence" value="ECO:0007669"/>
    <property type="project" value="UniProtKB-KW"/>
</dbReference>
<keyword evidence="4" id="KW-0540">Nuclease</keyword>
<sequence length="377" mass="43346">MDDIDVLEDLLILKVIASRQRHGNQEIFKTRNNHGFYSSGVHVLAKKNPEQFIESTRFTYEQFKVLLNLVEPYLRKYSHRIPIEAEQRLYITLHYLAHGGPVRVLSIKFRIGLATARSIVLETCDVLWRVLESHYMSPPTDAEWKQISEDFWNVTKLPHCLGAIYGKHVPIKAPPNVRAKYFNKQLKSIILLAACDTSYTFTFVDVDEDGDERDGGVFKNSQFRNMILDKSMDATNLPNSDIVFPYYFVADVAFPLERNIMKPYETVSDVSEEVFNQRLCWAIMRIETAFDLLTSRWKVLSRPISFSPENAKKIVLATIVLHNFLTSGNVNHTDAEKTNNHNLTSVNRHDLLTSNTSSQLALNLRNELCEYLNSSLV</sequence>
<evidence type="ECO:0000256" key="7">
    <source>
        <dbReference type="ARBA" id="ARBA00023242"/>
    </source>
</evidence>